<name>A0A915DUL0_9BILA</name>
<feature type="domain" description="BTB" evidence="1">
    <location>
        <begin position="194"/>
        <end position="258"/>
    </location>
</feature>
<dbReference type="WBParaSite" id="jg23667.2">
    <property type="protein sequence ID" value="jg23667.2"/>
    <property type="gene ID" value="jg23667"/>
</dbReference>
<proteinExistence type="predicted"/>
<dbReference type="Gene3D" id="3.30.710.10">
    <property type="entry name" value="Potassium Channel Kv1.1, Chain A"/>
    <property type="match status" value="1"/>
</dbReference>
<dbReference type="PANTHER" id="PTHR22744">
    <property type="entry name" value="HELIX LOOP HELIX PROTEIN 21-RELATED"/>
    <property type="match status" value="1"/>
</dbReference>
<evidence type="ECO:0000313" key="3">
    <source>
        <dbReference type="WBParaSite" id="jg23667.1"/>
    </source>
</evidence>
<protein>
    <submittedName>
        <fullName evidence="3 4">BTB domain-containing protein</fullName>
    </submittedName>
</protein>
<evidence type="ECO:0000259" key="1">
    <source>
        <dbReference type="Pfam" id="PF00651"/>
    </source>
</evidence>
<dbReference type="WBParaSite" id="jg23667.1">
    <property type="protein sequence ID" value="jg23667.1"/>
    <property type="gene ID" value="jg23667"/>
</dbReference>
<organism evidence="2 3">
    <name type="scientific">Ditylenchus dipsaci</name>
    <dbReference type="NCBI Taxonomy" id="166011"/>
    <lineage>
        <taxon>Eukaryota</taxon>
        <taxon>Metazoa</taxon>
        <taxon>Ecdysozoa</taxon>
        <taxon>Nematoda</taxon>
        <taxon>Chromadorea</taxon>
        <taxon>Rhabditida</taxon>
        <taxon>Tylenchina</taxon>
        <taxon>Tylenchomorpha</taxon>
        <taxon>Sphaerularioidea</taxon>
        <taxon>Anguinidae</taxon>
        <taxon>Anguininae</taxon>
        <taxon>Ditylenchus</taxon>
    </lineage>
</organism>
<dbReference type="AlphaFoldDB" id="A0A915DUL0"/>
<dbReference type="Pfam" id="PF00651">
    <property type="entry name" value="BTB"/>
    <property type="match status" value="1"/>
</dbReference>
<sequence length="339" mass="38560">MTINDLDARLQRMEAMVSESDTRLKRMEVMASESDARLKRMETMVNHMQGTKSTVQENNAFVDAKKEQTIISSKTDSYQASEKIMIAGAAFYFELSRTISITEKTDFLSIILSFEPIWTLFPTMWTILSACLDLDQINILFRVIFALSRRMTHADNGFPQTNARFPLDLEFLNCLLVNSDCTLLVEKPQICNQQRASYEVKLEGVVAAEFAILLKAIYQPIINENDLFAGKTCECLLRLADYFQVRLVTKRCSNYLKSCPTAKMSVSEKLQLAQDYNLTDVMEFCVGQCKTMDDLVQLFQSSHYSLLNSATKLRVYENVTKAISPIGIAPVTPRIFGRF</sequence>
<reference evidence="3 4" key="1">
    <citation type="submission" date="2022-11" db="UniProtKB">
        <authorList>
            <consortium name="WormBaseParasite"/>
        </authorList>
    </citation>
    <scope>IDENTIFICATION</scope>
</reference>
<dbReference type="Proteomes" id="UP000887574">
    <property type="component" value="Unplaced"/>
</dbReference>
<dbReference type="InterPro" id="IPR011333">
    <property type="entry name" value="SKP1/BTB/POZ_sf"/>
</dbReference>
<keyword evidence="2" id="KW-1185">Reference proteome</keyword>
<accession>A0A915DUL0</accession>
<dbReference type="InterPro" id="IPR000210">
    <property type="entry name" value="BTB/POZ_dom"/>
</dbReference>
<dbReference type="PANTHER" id="PTHR22744:SF14">
    <property type="entry name" value="BTB DOMAIN-CONTAINING PROTEIN-RELATED"/>
    <property type="match status" value="1"/>
</dbReference>
<evidence type="ECO:0000313" key="4">
    <source>
        <dbReference type="WBParaSite" id="jg23667.2"/>
    </source>
</evidence>
<evidence type="ECO:0000313" key="2">
    <source>
        <dbReference type="Proteomes" id="UP000887574"/>
    </source>
</evidence>
<dbReference type="SUPFAM" id="SSF54695">
    <property type="entry name" value="POZ domain"/>
    <property type="match status" value="1"/>
</dbReference>